<feature type="region of interest" description="Disordered" evidence="1">
    <location>
        <begin position="1"/>
        <end position="44"/>
    </location>
</feature>
<sequence>MFEQQRQHLRPAVIANGIKAANKPPFAGNSKSRQQSEKQNIARI</sequence>
<evidence type="ECO:0000256" key="1">
    <source>
        <dbReference type="SAM" id="MobiDB-lite"/>
    </source>
</evidence>
<evidence type="ECO:0000313" key="3">
    <source>
        <dbReference type="Proteomes" id="UP000003416"/>
    </source>
</evidence>
<dbReference type="STRING" id="763034.HMPREF9446_01361"/>
<proteinExistence type="predicted"/>
<dbReference type="Proteomes" id="UP000003416">
    <property type="component" value="Unassembled WGS sequence"/>
</dbReference>
<name>F3PRL0_9BACE</name>
<accession>F3PRL0</accession>
<gene>
    <name evidence="2" type="ORF">HMPREF9446_01361</name>
</gene>
<evidence type="ECO:0000313" key="2">
    <source>
        <dbReference type="EMBL" id="EGF58341.1"/>
    </source>
</evidence>
<organism evidence="2 3">
    <name type="scientific">Bacteroides fluxus YIT 12057</name>
    <dbReference type="NCBI Taxonomy" id="763034"/>
    <lineage>
        <taxon>Bacteria</taxon>
        <taxon>Pseudomonadati</taxon>
        <taxon>Bacteroidota</taxon>
        <taxon>Bacteroidia</taxon>
        <taxon>Bacteroidales</taxon>
        <taxon>Bacteroidaceae</taxon>
        <taxon>Bacteroides</taxon>
    </lineage>
</organism>
<dbReference type="EMBL" id="AFBN01000024">
    <property type="protein sequence ID" value="EGF58341.1"/>
    <property type="molecule type" value="Genomic_DNA"/>
</dbReference>
<dbReference type="AlphaFoldDB" id="F3PRL0"/>
<protein>
    <submittedName>
        <fullName evidence="2">Uncharacterized protein</fullName>
    </submittedName>
</protein>
<feature type="compositionally biased region" description="Polar residues" evidence="1">
    <location>
        <begin position="29"/>
        <end position="44"/>
    </location>
</feature>
<dbReference type="HOGENOM" id="CLU_3212382_0_0_10"/>
<comment type="caution">
    <text evidence="2">The sequence shown here is derived from an EMBL/GenBank/DDBJ whole genome shotgun (WGS) entry which is preliminary data.</text>
</comment>
<keyword evidence="3" id="KW-1185">Reference proteome</keyword>
<reference evidence="2 3" key="1">
    <citation type="submission" date="2011-02" db="EMBL/GenBank/DDBJ databases">
        <authorList>
            <person name="Weinstock G."/>
            <person name="Sodergren E."/>
            <person name="Clifton S."/>
            <person name="Fulton L."/>
            <person name="Fulton B."/>
            <person name="Courtney L."/>
            <person name="Fronick C."/>
            <person name="Harrison M."/>
            <person name="Strong C."/>
            <person name="Farmer C."/>
            <person name="Delahaunty K."/>
            <person name="Markovic C."/>
            <person name="Hall O."/>
            <person name="Minx P."/>
            <person name="Tomlinson C."/>
            <person name="Mitreva M."/>
            <person name="Hou S."/>
            <person name="Chen J."/>
            <person name="Wollam A."/>
            <person name="Pepin K.H."/>
            <person name="Johnson M."/>
            <person name="Bhonagiri V."/>
            <person name="Zhang X."/>
            <person name="Suruliraj S."/>
            <person name="Warren W."/>
            <person name="Chinwalla A."/>
            <person name="Mardis E.R."/>
            <person name="Wilson R.K."/>
        </authorList>
    </citation>
    <scope>NUCLEOTIDE SEQUENCE [LARGE SCALE GENOMIC DNA]</scope>
    <source>
        <strain evidence="2 3">YIT 12057</strain>
    </source>
</reference>